<evidence type="ECO:0000313" key="3">
    <source>
        <dbReference type="Proteomes" id="UP001318040"/>
    </source>
</evidence>
<dbReference type="RefSeq" id="XP_032826598.1">
    <property type="nucleotide sequence ID" value="XM_032970707.1"/>
</dbReference>
<dbReference type="Pfam" id="PF00169">
    <property type="entry name" value="PH"/>
    <property type="match status" value="1"/>
</dbReference>
<dbReference type="Proteomes" id="UP001318040">
    <property type="component" value="Chromosome 44"/>
</dbReference>
<name>A0AAJ7XB02_PETMA</name>
<organism evidence="3 4">
    <name type="scientific">Petromyzon marinus</name>
    <name type="common">Sea lamprey</name>
    <dbReference type="NCBI Taxonomy" id="7757"/>
    <lineage>
        <taxon>Eukaryota</taxon>
        <taxon>Metazoa</taxon>
        <taxon>Chordata</taxon>
        <taxon>Craniata</taxon>
        <taxon>Vertebrata</taxon>
        <taxon>Cyclostomata</taxon>
        <taxon>Hyperoartia</taxon>
        <taxon>Petromyzontiformes</taxon>
        <taxon>Petromyzontidae</taxon>
        <taxon>Petromyzon</taxon>
    </lineage>
</organism>
<protein>
    <submittedName>
        <fullName evidence="4">Pleckstrin homology domain-containing family J member 1 isoform X1</fullName>
    </submittedName>
</protein>
<dbReference type="KEGG" id="pmrn:116951888"/>
<keyword evidence="3" id="KW-1185">Reference proteome</keyword>
<evidence type="ECO:0000313" key="4">
    <source>
        <dbReference type="RefSeq" id="XP_032826598.1"/>
    </source>
</evidence>
<feature type="domain" description="PH" evidence="2">
    <location>
        <begin position="21"/>
        <end position="113"/>
    </location>
</feature>
<dbReference type="InterPro" id="IPR011993">
    <property type="entry name" value="PH-like_dom_sf"/>
</dbReference>
<gene>
    <name evidence="4" type="primary">PLEKHJ1</name>
</gene>
<feature type="compositionally biased region" description="Polar residues" evidence="1">
    <location>
        <begin position="133"/>
        <end position="142"/>
    </location>
</feature>
<feature type="compositionally biased region" description="Basic and acidic residues" evidence="1">
    <location>
        <begin position="122"/>
        <end position="132"/>
    </location>
</feature>
<dbReference type="PROSITE" id="PS50003">
    <property type="entry name" value="PH_DOMAIN"/>
    <property type="match status" value="1"/>
</dbReference>
<accession>A0AAJ7XB02</accession>
<reference evidence="4" key="1">
    <citation type="submission" date="2025-08" db="UniProtKB">
        <authorList>
            <consortium name="RefSeq"/>
        </authorList>
    </citation>
    <scope>IDENTIFICATION</scope>
    <source>
        <tissue evidence="4">Sperm</tissue>
    </source>
</reference>
<evidence type="ECO:0000259" key="2">
    <source>
        <dbReference type="PROSITE" id="PS50003"/>
    </source>
</evidence>
<dbReference type="Gene3D" id="2.30.29.30">
    <property type="entry name" value="Pleckstrin-homology domain (PH domain)/Phosphotyrosine-binding domain (PTB)"/>
    <property type="match status" value="1"/>
</dbReference>
<dbReference type="InterPro" id="IPR001849">
    <property type="entry name" value="PH_domain"/>
</dbReference>
<dbReference type="SMART" id="SM00233">
    <property type="entry name" value="PH"/>
    <property type="match status" value="1"/>
</dbReference>
<evidence type="ECO:0000256" key="1">
    <source>
        <dbReference type="SAM" id="MobiDB-lite"/>
    </source>
</evidence>
<dbReference type="SUPFAM" id="SSF50729">
    <property type="entry name" value="PH domain-like"/>
    <property type="match status" value="1"/>
</dbReference>
<feature type="region of interest" description="Disordered" evidence="1">
    <location>
        <begin position="117"/>
        <end position="165"/>
    </location>
</feature>
<sequence length="165" mass="18824">MRYNERELVSLAGQPCQRQARVQMRAWAAGKREGYKERNIKLVMNFLFYFRVDETEPVGALVLEECEVERNSLPNSNCFSLVYRGGTEQRYCFVCSSISECDEWMKLLARARIPWSSTGSRMSRDSSWHRGSSDTTTISPGTRNPGHAPVRWNVGGVDHRGRSGL</sequence>
<dbReference type="CTD" id="55111"/>
<proteinExistence type="predicted"/>
<dbReference type="AlphaFoldDB" id="A0AAJ7XB02"/>